<reference evidence="1 2" key="1">
    <citation type="submission" date="2013-12" db="EMBL/GenBank/DDBJ databases">
        <authorList>
            <consortium name="DOE Joint Genome Institute"/>
            <person name="Kappler U."/>
            <person name="Huntemann M."/>
            <person name="Han J."/>
            <person name="Chen A."/>
            <person name="Kyrpides N."/>
            <person name="Mavromatis K."/>
            <person name="Markowitz V."/>
            <person name="Palaniappan K."/>
            <person name="Ivanova N."/>
            <person name="Schaumberg A."/>
            <person name="Pati A."/>
            <person name="Liolios K."/>
            <person name="Nordberg H.P."/>
            <person name="Cantor M.N."/>
            <person name="Hua S.X."/>
            <person name="Woyke T."/>
        </authorList>
    </citation>
    <scope>NUCLEOTIDE SEQUENCE [LARGE SCALE GENOMIC DNA]</scope>
    <source>
        <strain evidence="2">AL2</strain>
    </source>
</reference>
<dbReference type="HOGENOM" id="CLU_146690_1_0_6"/>
<evidence type="ECO:0000313" key="1">
    <source>
        <dbReference type="EMBL" id="AHF00697.1"/>
    </source>
</evidence>
<proteinExistence type="predicted"/>
<dbReference type="AlphaFoldDB" id="W0DQI2"/>
<keyword evidence="2" id="KW-1185">Reference proteome</keyword>
<evidence type="ECO:0000313" key="2">
    <source>
        <dbReference type="Proteomes" id="UP000005380"/>
    </source>
</evidence>
<dbReference type="Pfam" id="PF08895">
    <property type="entry name" value="DUF1840"/>
    <property type="match status" value="1"/>
</dbReference>
<dbReference type="eggNOG" id="ENOG5033K0T">
    <property type="taxonomic scope" value="Bacteria"/>
</dbReference>
<organism evidence="1 2">
    <name type="scientific">Thiomicrospira aerophila AL3</name>
    <dbReference type="NCBI Taxonomy" id="717772"/>
    <lineage>
        <taxon>Bacteria</taxon>
        <taxon>Pseudomonadati</taxon>
        <taxon>Pseudomonadota</taxon>
        <taxon>Gammaproteobacteria</taxon>
        <taxon>Thiotrichales</taxon>
        <taxon>Piscirickettsiaceae</taxon>
        <taxon>Thiomicrospira</taxon>
    </lineage>
</organism>
<dbReference type="STRING" id="717772.THIAE_01970"/>
<dbReference type="OrthoDB" id="5625523at2"/>
<protein>
    <recommendedName>
        <fullName evidence="3">DUF1840 domain-containing protein</fullName>
    </recommendedName>
</protein>
<dbReference type="InParanoid" id="W0DQI2"/>
<dbReference type="RefSeq" id="WP_006459815.1">
    <property type="nucleotide sequence ID" value="NZ_CP007030.1"/>
</dbReference>
<gene>
    <name evidence="1" type="ORF">THIAE_01970</name>
</gene>
<sequence>MIVFSTPHHAEVKMFDDLAKFAISKMGASDALPSALSGELLAESVAKLSQAREQAQKTAASWGEDGVALAVRLAPLEALLDYAVVNNQTVMWERSAW</sequence>
<accession>W0DQI2</accession>
<name>W0DQI2_9GAMM</name>
<evidence type="ECO:0008006" key="3">
    <source>
        <dbReference type="Google" id="ProtNLM"/>
    </source>
</evidence>
<dbReference type="EMBL" id="CP007030">
    <property type="protein sequence ID" value="AHF00697.1"/>
    <property type="molecule type" value="Genomic_DNA"/>
</dbReference>
<dbReference type="Proteomes" id="UP000005380">
    <property type="component" value="Chromosome"/>
</dbReference>
<dbReference type="InterPro" id="IPR014991">
    <property type="entry name" value="DUF1840"/>
</dbReference>
<dbReference type="KEGG" id="tao:THIAE_01970"/>